<keyword evidence="1" id="KW-0732">Signal</keyword>
<dbReference type="Gramene" id="TraesCS6B03G0298400.1">
    <property type="protein sequence ID" value="TraesCS6B03G0298400.1.CDS"/>
    <property type="gene ID" value="TraesCS6B03G0298400"/>
</dbReference>
<dbReference type="PANTHER" id="PTHR36483">
    <property type="entry name" value="OS02G0130700 PROTEIN"/>
    <property type="match status" value="1"/>
</dbReference>
<evidence type="ECO:0000313" key="2">
    <source>
        <dbReference type="EnsemblPlants" id="TraesCS6B02G120100.1"/>
    </source>
</evidence>
<reference evidence="2" key="2">
    <citation type="submission" date="2018-10" db="UniProtKB">
        <authorList>
            <consortium name="EnsemblPlants"/>
        </authorList>
    </citation>
    <scope>IDENTIFICATION</scope>
</reference>
<dbReference type="OrthoDB" id="708632at2759"/>
<keyword evidence="3" id="KW-1185">Reference proteome</keyword>
<dbReference type="Gramene" id="TraesWEE_scaffold_017847_01G000300.1">
    <property type="protein sequence ID" value="TraesWEE_scaffold_017847_01G000300.1"/>
    <property type="gene ID" value="TraesWEE_scaffold_017847_01G000300"/>
</dbReference>
<dbReference type="Proteomes" id="UP000019116">
    <property type="component" value="Chromosome 6B"/>
</dbReference>
<sequence>MEGRKNERVKAAALCVLVILLSAQRVPIGVADPTSAFCQCYLGCFDLDCSRKGWQRCHDYCCAQVCHLPGDADFDLECRGGYHACTESTGDDTTSTTTGDAAASYWCGRHGKVKAKHG</sequence>
<dbReference type="PANTHER" id="PTHR36483:SF8">
    <property type="entry name" value="C3H1-TYPE DOMAIN-CONTAINING PROTEIN"/>
    <property type="match status" value="1"/>
</dbReference>
<dbReference type="AlphaFoldDB" id="A0A3B6PJD7"/>
<reference evidence="2" key="1">
    <citation type="submission" date="2018-08" db="EMBL/GenBank/DDBJ databases">
        <authorList>
            <person name="Rossello M."/>
        </authorList>
    </citation>
    <scope>NUCLEOTIDE SEQUENCE [LARGE SCALE GENOMIC DNA]</scope>
    <source>
        <strain evidence="2">cv. Chinese Spring</strain>
    </source>
</reference>
<feature type="chain" id="PRO_5043178868" evidence="1">
    <location>
        <begin position="32"/>
        <end position="118"/>
    </location>
</feature>
<dbReference type="Gramene" id="TraesCS6B02G120100.1">
    <property type="protein sequence ID" value="TraesCS6B02G120100.1"/>
    <property type="gene ID" value="TraesCS6B02G120100"/>
</dbReference>
<feature type="signal peptide" evidence="1">
    <location>
        <begin position="1"/>
        <end position="31"/>
    </location>
</feature>
<evidence type="ECO:0000313" key="3">
    <source>
        <dbReference type="Proteomes" id="UP000019116"/>
    </source>
</evidence>
<evidence type="ECO:0000256" key="1">
    <source>
        <dbReference type="SAM" id="SignalP"/>
    </source>
</evidence>
<accession>A0A3B6PJD7</accession>
<proteinExistence type="predicted"/>
<organism evidence="2">
    <name type="scientific">Triticum aestivum</name>
    <name type="common">Wheat</name>
    <dbReference type="NCBI Taxonomy" id="4565"/>
    <lineage>
        <taxon>Eukaryota</taxon>
        <taxon>Viridiplantae</taxon>
        <taxon>Streptophyta</taxon>
        <taxon>Embryophyta</taxon>
        <taxon>Tracheophyta</taxon>
        <taxon>Spermatophyta</taxon>
        <taxon>Magnoliopsida</taxon>
        <taxon>Liliopsida</taxon>
        <taxon>Poales</taxon>
        <taxon>Poaceae</taxon>
        <taxon>BOP clade</taxon>
        <taxon>Pooideae</taxon>
        <taxon>Triticodae</taxon>
        <taxon>Triticeae</taxon>
        <taxon>Triticinae</taxon>
        <taxon>Triticum</taxon>
    </lineage>
</organism>
<name>A0A3B6PJD7_WHEAT</name>
<dbReference type="EnsemblPlants" id="TraesCS6B02G120100.1">
    <property type="protein sequence ID" value="TraesCS6B02G120100.1"/>
    <property type="gene ID" value="TraesCS6B02G120100"/>
</dbReference>
<protein>
    <submittedName>
        <fullName evidence="2">Uncharacterized protein</fullName>
    </submittedName>
</protein>